<sequence length="340" mass="38271">MLSYSRAIAMIKAYPNPIGAEKLQGEVARLPFLGQKILSMIEEYTQSGKIPEAQTILSSPRFQSLSAFTTVYGIGPHTARKLYALGLRTLEELDRYYEVMPGDAGTETLSHFVSDKHHDEEATTEISIKVGLALRHDFGQLITRGEAEEINRVVMEVLASIQESCKSLIVGGYRRGKPLSNDVDIVITHSDWNSGSEKVKGLSKRLVQALHEQNIVTHVMHLSGFHQHNALRTHHWDSLEKALTVFCLPSGPGGRRIHRRVDLIFAAPEVFWTAVVGWTGSTMFQRDLRLWAKQQKAMKFDSSGISRRRDSKLYFPKSEREVFEMLGLAYVHPSLRNADA</sequence>
<evidence type="ECO:0000256" key="7">
    <source>
        <dbReference type="ARBA" id="ARBA00022695"/>
    </source>
</evidence>
<dbReference type="GO" id="GO:0006260">
    <property type="term" value="P:DNA replication"/>
    <property type="evidence" value="ECO:0007669"/>
    <property type="project" value="UniProtKB-KW"/>
</dbReference>
<dbReference type="Gene3D" id="3.30.210.10">
    <property type="entry name" value="DNA polymerase, thumb domain"/>
    <property type="match status" value="1"/>
</dbReference>
<dbReference type="Pfam" id="PF14716">
    <property type="entry name" value="HHH_8"/>
    <property type="match status" value="1"/>
</dbReference>
<dbReference type="STRING" id="765257.A0A0C9ZIQ9"/>
<reference evidence="20" key="2">
    <citation type="submission" date="2015-01" db="EMBL/GenBank/DDBJ databases">
        <title>Evolutionary Origins and Diversification of the Mycorrhizal Mutualists.</title>
        <authorList>
            <consortium name="DOE Joint Genome Institute"/>
            <consortium name="Mycorrhizal Genomics Consortium"/>
            <person name="Kohler A."/>
            <person name="Kuo A."/>
            <person name="Nagy L.G."/>
            <person name="Floudas D."/>
            <person name="Copeland A."/>
            <person name="Barry K.W."/>
            <person name="Cichocki N."/>
            <person name="Veneault-Fourrey C."/>
            <person name="LaButti K."/>
            <person name="Lindquist E.A."/>
            <person name="Lipzen A."/>
            <person name="Lundell T."/>
            <person name="Morin E."/>
            <person name="Murat C."/>
            <person name="Riley R."/>
            <person name="Ohm R."/>
            <person name="Sun H."/>
            <person name="Tunlid A."/>
            <person name="Henrissat B."/>
            <person name="Grigoriev I.V."/>
            <person name="Hibbett D.S."/>
            <person name="Martin F."/>
        </authorList>
    </citation>
    <scope>NUCLEOTIDE SEQUENCE [LARGE SCALE GENOMIC DNA]</scope>
    <source>
        <strain evidence="20">441</strain>
    </source>
</reference>
<dbReference type="InterPro" id="IPR028207">
    <property type="entry name" value="DNA_pol_B_palm_palm"/>
</dbReference>
<keyword evidence="20" id="KW-1185">Reference proteome</keyword>
<keyword evidence="12" id="KW-0239">DNA-directed DNA polymerase</keyword>
<dbReference type="OrthoDB" id="205514at2759"/>
<evidence type="ECO:0000256" key="15">
    <source>
        <dbReference type="ARBA" id="ARBA00023239"/>
    </source>
</evidence>
<dbReference type="GO" id="GO:0016829">
    <property type="term" value="F:lyase activity"/>
    <property type="evidence" value="ECO:0007669"/>
    <property type="project" value="UniProtKB-KW"/>
</dbReference>
<proteinExistence type="inferred from homology"/>
<dbReference type="Pfam" id="PF14791">
    <property type="entry name" value="DNA_pol_B_thumb"/>
    <property type="match status" value="1"/>
</dbReference>
<evidence type="ECO:0000256" key="9">
    <source>
        <dbReference type="ARBA" id="ARBA00022723"/>
    </source>
</evidence>
<dbReference type="InterPro" id="IPR029398">
    <property type="entry name" value="PolB_thumb"/>
</dbReference>
<dbReference type="FunFam" id="3.30.210.10:FF:000005">
    <property type="entry name" value="DNA polymerase IV"/>
    <property type="match status" value="1"/>
</dbReference>
<keyword evidence="13" id="KW-0238">DNA-binding</keyword>
<dbReference type="Gene3D" id="1.10.150.110">
    <property type="entry name" value="DNA polymerase beta, N-terminal domain-like"/>
    <property type="match status" value="1"/>
</dbReference>
<dbReference type="InterPro" id="IPR037160">
    <property type="entry name" value="DNA_Pol_thumb_sf"/>
</dbReference>
<evidence type="ECO:0000256" key="1">
    <source>
        <dbReference type="ARBA" id="ARBA00001946"/>
    </source>
</evidence>
<dbReference type="PRINTS" id="PR00871">
    <property type="entry name" value="DNAPOLXTDT"/>
</dbReference>
<dbReference type="Pfam" id="PF14792">
    <property type="entry name" value="DNA_pol_B_palm"/>
    <property type="match status" value="1"/>
</dbReference>
<keyword evidence="11" id="KW-0460">Magnesium</keyword>
<evidence type="ECO:0000256" key="17">
    <source>
        <dbReference type="ARBA" id="ARBA00049244"/>
    </source>
</evidence>
<dbReference type="PRINTS" id="PR00869">
    <property type="entry name" value="DNAPOLX"/>
</dbReference>
<evidence type="ECO:0000256" key="12">
    <source>
        <dbReference type="ARBA" id="ARBA00022932"/>
    </source>
</evidence>
<dbReference type="SUPFAM" id="SSF81301">
    <property type="entry name" value="Nucleotidyltransferase"/>
    <property type="match status" value="1"/>
</dbReference>
<accession>A0A0C9ZIQ9</accession>
<gene>
    <name evidence="19" type="ORF">PISMIDRAFT_680433</name>
</gene>
<dbReference type="HOGENOM" id="CLU_008698_1_1_1"/>
<comment type="similarity">
    <text evidence="3">Belongs to the DNA polymerase type-X family.</text>
</comment>
<keyword evidence="9" id="KW-0479">Metal-binding</keyword>
<feature type="domain" description="DNA-directed DNA polymerase X" evidence="18">
    <location>
        <begin position="1"/>
        <end position="337"/>
    </location>
</feature>
<evidence type="ECO:0000313" key="19">
    <source>
        <dbReference type="EMBL" id="KIK22392.1"/>
    </source>
</evidence>
<evidence type="ECO:0000256" key="16">
    <source>
        <dbReference type="ARBA" id="ARBA00023242"/>
    </source>
</evidence>
<dbReference type="PANTHER" id="PTHR11276">
    <property type="entry name" value="DNA POLYMERASE TYPE-X FAMILY MEMBER"/>
    <property type="match status" value="1"/>
</dbReference>
<dbReference type="CDD" id="cd00141">
    <property type="entry name" value="NT_POLXc"/>
    <property type="match status" value="1"/>
</dbReference>
<dbReference type="GO" id="GO:0003677">
    <property type="term" value="F:DNA binding"/>
    <property type="evidence" value="ECO:0007669"/>
    <property type="project" value="UniProtKB-KW"/>
</dbReference>
<dbReference type="SUPFAM" id="SSF81585">
    <property type="entry name" value="PsbU/PolX domain-like"/>
    <property type="match status" value="1"/>
</dbReference>
<keyword evidence="7" id="KW-0548">Nucleotidyltransferase</keyword>
<evidence type="ECO:0000256" key="6">
    <source>
        <dbReference type="ARBA" id="ARBA00022679"/>
    </source>
</evidence>
<keyword evidence="8" id="KW-0235">DNA replication</keyword>
<dbReference type="PANTHER" id="PTHR11276:SF28">
    <property type="entry name" value="DNA POLYMERASE LAMBDA"/>
    <property type="match status" value="1"/>
</dbReference>
<dbReference type="InterPro" id="IPR019843">
    <property type="entry name" value="DNA_pol-X_BS"/>
</dbReference>
<name>A0A0C9ZIQ9_9AGAM</name>
<organism evidence="19 20">
    <name type="scientific">Pisolithus microcarpus 441</name>
    <dbReference type="NCBI Taxonomy" id="765257"/>
    <lineage>
        <taxon>Eukaryota</taxon>
        <taxon>Fungi</taxon>
        <taxon>Dikarya</taxon>
        <taxon>Basidiomycota</taxon>
        <taxon>Agaricomycotina</taxon>
        <taxon>Agaricomycetes</taxon>
        <taxon>Agaricomycetidae</taxon>
        <taxon>Boletales</taxon>
        <taxon>Sclerodermatineae</taxon>
        <taxon>Pisolithaceae</taxon>
        <taxon>Pisolithus</taxon>
    </lineage>
</organism>
<keyword evidence="6" id="KW-0808">Transferase</keyword>
<evidence type="ECO:0000256" key="10">
    <source>
        <dbReference type="ARBA" id="ARBA00022763"/>
    </source>
</evidence>
<keyword evidence="15" id="KW-0456">Lyase</keyword>
<dbReference type="InterPro" id="IPR001726">
    <property type="entry name" value="TdT/Mu"/>
</dbReference>
<evidence type="ECO:0000256" key="4">
    <source>
        <dbReference type="ARBA" id="ARBA00012417"/>
    </source>
</evidence>
<dbReference type="Proteomes" id="UP000054018">
    <property type="component" value="Unassembled WGS sequence"/>
</dbReference>
<keyword evidence="5" id="KW-0237">DNA synthesis</keyword>
<dbReference type="EMBL" id="KN833740">
    <property type="protein sequence ID" value="KIK22392.1"/>
    <property type="molecule type" value="Genomic_DNA"/>
</dbReference>
<dbReference type="Gene3D" id="3.30.460.10">
    <property type="entry name" value="Beta Polymerase, domain 2"/>
    <property type="match status" value="1"/>
</dbReference>
<dbReference type="InterPro" id="IPR043519">
    <property type="entry name" value="NT_sf"/>
</dbReference>
<dbReference type="InterPro" id="IPR018944">
    <property type="entry name" value="DNA_pol_lambd_fingers_domain"/>
</dbReference>
<comment type="subcellular location">
    <subcellularLocation>
        <location evidence="2">Nucleus</location>
    </subcellularLocation>
</comment>
<evidence type="ECO:0000256" key="8">
    <source>
        <dbReference type="ARBA" id="ARBA00022705"/>
    </source>
</evidence>
<keyword evidence="16" id="KW-0539">Nucleus</keyword>
<evidence type="ECO:0000256" key="3">
    <source>
        <dbReference type="ARBA" id="ARBA00008323"/>
    </source>
</evidence>
<dbReference type="AlphaFoldDB" id="A0A0C9ZIQ9"/>
<keyword evidence="14" id="KW-0234">DNA repair</keyword>
<reference evidence="19 20" key="1">
    <citation type="submission" date="2014-04" db="EMBL/GenBank/DDBJ databases">
        <authorList>
            <consortium name="DOE Joint Genome Institute"/>
            <person name="Kuo A."/>
            <person name="Kohler A."/>
            <person name="Costa M.D."/>
            <person name="Nagy L.G."/>
            <person name="Floudas D."/>
            <person name="Copeland A."/>
            <person name="Barry K.W."/>
            <person name="Cichocki N."/>
            <person name="Veneault-Fourrey C."/>
            <person name="LaButti K."/>
            <person name="Lindquist E.A."/>
            <person name="Lipzen A."/>
            <person name="Lundell T."/>
            <person name="Morin E."/>
            <person name="Murat C."/>
            <person name="Sun H."/>
            <person name="Tunlid A."/>
            <person name="Henrissat B."/>
            <person name="Grigoriev I.V."/>
            <person name="Hibbett D.S."/>
            <person name="Martin F."/>
            <person name="Nordberg H.P."/>
            <person name="Cantor M.N."/>
            <person name="Hua S.X."/>
        </authorList>
    </citation>
    <scope>NUCLEOTIDE SEQUENCE [LARGE SCALE GENOMIC DNA]</scope>
    <source>
        <strain evidence="19 20">441</strain>
    </source>
</reference>
<dbReference type="GO" id="GO:0005634">
    <property type="term" value="C:nucleus"/>
    <property type="evidence" value="ECO:0007669"/>
    <property type="project" value="UniProtKB-SubCell"/>
</dbReference>
<dbReference type="SUPFAM" id="SSF47802">
    <property type="entry name" value="DNA polymerase beta, N-terminal domain-like"/>
    <property type="match status" value="1"/>
</dbReference>
<dbReference type="EC" id="2.7.7.7" evidence="4"/>
<dbReference type="Gene3D" id="1.10.150.20">
    <property type="entry name" value="5' to 3' exonuclease, C-terminal subdomain"/>
    <property type="match status" value="1"/>
</dbReference>
<dbReference type="GO" id="GO:0003887">
    <property type="term" value="F:DNA-directed DNA polymerase activity"/>
    <property type="evidence" value="ECO:0007669"/>
    <property type="project" value="UniProtKB-KW"/>
</dbReference>
<dbReference type="InterPro" id="IPR022312">
    <property type="entry name" value="DNA_pol_X"/>
</dbReference>
<evidence type="ECO:0000313" key="20">
    <source>
        <dbReference type="Proteomes" id="UP000054018"/>
    </source>
</evidence>
<evidence type="ECO:0000256" key="5">
    <source>
        <dbReference type="ARBA" id="ARBA00022634"/>
    </source>
</evidence>
<dbReference type="InterPro" id="IPR027421">
    <property type="entry name" value="DNA_pol_lamdba_lyase_dom_sf"/>
</dbReference>
<evidence type="ECO:0000256" key="11">
    <source>
        <dbReference type="ARBA" id="ARBA00022842"/>
    </source>
</evidence>
<evidence type="ECO:0000256" key="13">
    <source>
        <dbReference type="ARBA" id="ARBA00023125"/>
    </source>
</evidence>
<evidence type="ECO:0000256" key="2">
    <source>
        <dbReference type="ARBA" id="ARBA00004123"/>
    </source>
</evidence>
<protein>
    <recommendedName>
        <fullName evidence="4">DNA-directed DNA polymerase</fullName>
        <ecNumber evidence="4">2.7.7.7</ecNumber>
    </recommendedName>
</protein>
<keyword evidence="10" id="KW-0227">DNA damage</keyword>
<dbReference type="SMART" id="SM00483">
    <property type="entry name" value="POLXc"/>
    <property type="match status" value="1"/>
</dbReference>
<evidence type="ECO:0000259" key="18">
    <source>
        <dbReference type="SMART" id="SM00483"/>
    </source>
</evidence>
<dbReference type="PROSITE" id="PS00522">
    <property type="entry name" value="DNA_POLYMERASE_X"/>
    <property type="match status" value="1"/>
</dbReference>
<dbReference type="GO" id="GO:0046872">
    <property type="term" value="F:metal ion binding"/>
    <property type="evidence" value="ECO:0007669"/>
    <property type="project" value="UniProtKB-KW"/>
</dbReference>
<dbReference type="Pfam" id="PF10391">
    <property type="entry name" value="DNA_pol_lambd_f"/>
    <property type="match status" value="1"/>
</dbReference>
<comment type="catalytic activity">
    <reaction evidence="17">
        <text>DNA(n) + a 2'-deoxyribonucleoside 5'-triphosphate = DNA(n+1) + diphosphate</text>
        <dbReference type="Rhea" id="RHEA:22508"/>
        <dbReference type="Rhea" id="RHEA-COMP:17339"/>
        <dbReference type="Rhea" id="RHEA-COMP:17340"/>
        <dbReference type="ChEBI" id="CHEBI:33019"/>
        <dbReference type="ChEBI" id="CHEBI:61560"/>
        <dbReference type="ChEBI" id="CHEBI:173112"/>
        <dbReference type="EC" id="2.7.7.7"/>
    </reaction>
</comment>
<evidence type="ECO:0000256" key="14">
    <source>
        <dbReference type="ARBA" id="ARBA00023204"/>
    </source>
</evidence>
<dbReference type="InterPro" id="IPR010996">
    <property type="entry name" value="HHH_MUS81"/>
</dbReference>
<comment type="cofactor">
    <cofactor evidence="1">
        <name>Mg(2+)</name>
        <dbReference type="ChEBI" id="CHEBI:18420"/>
    </cofactor>
</comment>
<dbReference type="GO" id="GO:0006303">
    <property type="term" value="P:double-strand break repair via nonhomologous end joining"/>
    <property type="evidence" value="ECO:0007669"/>
    <property type="project" value="TreeGrafter"/>
</dbReference>
<dbReference type="InterPro" id="IPR002054">
    <property type="entry name" value="DNA-dir_DNA_pol_X"/>
</dbReference>